<feature type="domain" description="Helicase ATP-binding" evidence="11">
    <location>
        <begin position="231"/>
        <end position="410"/>
    </location>
</feature>
<evidence type="ECO:0000256" key="3">
    <source>
        <dbReference type="ARBA" id="ARBA00022722"/>
    </source>
</evidence>
<dbReference type="SMART" id="SM00487">
    <property type="entry name" value="DEXDc"/>
    <property type="match status" value="1"/>
</dbReference>
<evidence type="ECO:0000256" key="5">
    <source>
        <dbReference type="ARBA" id="ARBA00022741"/>
    </source>
</evidence>
<keyword evidence="14" id="KW-1185">Reference proteome</keyword>
<dbReference type="SMART" id="SM00471">
    <property type="entry name" value="HDc"/>
    <property type="match status" value="1"/>
</dbReference>
<evidence type="ECO:0000256" key="4">
    <source>
        <dbReference type="ARBA" id="ARBA00022723"/>
    </source>
</evidence>
<dbReference type="PROSITE" id="PS51192">
    <property type="entry name" value="HELICASE_ATP_BIND_1"/>
    <property type="match status" value="1"/>
</dbReference>
<organism evidence="13 14">
    <name type="scientific">Actinoalloteichus caeruleus DSM 43889</name>
    <dbReference type="NCBI Taxonomy" id="1120930"/>
    <lineage>
        <taxon>Bacteria</taxon>
        <taxon>Bacillati</taxon>
        <taxon>Actinomycetota</taxon>
        <taxon>Actinomycetes</taxon>
        <taxon>Pseudonocardiales</taxon>
        <taxon>Pseudonocardiaceae</taxon>
        <taxon>Actinoalloteichus</taxon>
        <taxon>Actinoalloteichus cyanogriseus</taxon>
    </lineage>
</organism>
<keyword evidence="7" id="KW-0347">Helicase</keyword>
<keyword evidence="3" id="KW-0540">Nuclease</keyword>
<keyword evidence="4" id="KW-0479">Metal-binding</keyword>
<dbReference type="InterPro" id="IPR054712">
    <property type="entry name" value="Cas3-like_dom"/>
</dbReference>
<keyword evidence="8" id="KW-0067">ATP-binding</keyword>
<evidence type="ECO:0000259" key="12">
    <source>
        <dbReference type="PROSITE" id="PS51643"/>
    </source>
</evidence>
<dbReference type="NCBIfam" id="TIGR01587">
    <property type="entry name" value="cas3_core"/>
    <property type="match status" value="1"/>
</dbReference>
<dbReference type="InterPro" id="IPR006474">
    <property type="entry name" value="Helicase_Cas3_CRISPR-ass_core"/>
</dbReference>
<evidence type="ECO:0000256" key="10">
    <source>
        <dbReference type="SAM" id="MobiDB-lite"/>
    </source>
</evidence>
<dbReference type="Pfam" id="PF22590">
    <property type="entry name" value="Cas3-like_C_2"/>
    <property type="match status" value="1"/>
</dbReference>
<dbReference type="CDD" id="cd17930">
    <property type="entry name" value="DEXHc_cas3"/>
    <property type="match status" value="1"/>
</dbReference>
<dbReference type="SUPFAM" id="SSF52540">
    <property type="entry name" value="P-loop containing nucleoside triphosphate hydrolases"/>
    <property type="match status" value="1"/>
</dbReference>
<dbReference type="InterPro" id="IPR006483">
    <property type="entry name" value="CRISPR-assoc_Cas3_HD"/>
</dbReference>
<dbReference type="InterPro" id="IPR003607">
    <property type="entry name" value="HD/PDEase_dom"/>
</dbReference>
<sequence length="743" mass="81974">MNQLWAHSRNDKGERHTLRDHLISTGELAARFAEPFGAAPLARALGLFHDAGKASCSWQEALLAVEGQDRRTGVPHKEFGAVALRGPAHVAALAVLGHHGGLTRPSDLSDLPDLPAEDPETLRRFLDAVPEAKDFLSGGNLIPENWRRCQSTAEVGIRLVFSALVDADRLDTGAHRAGTEPTVRPAPDMEQLWKRYDQERVNVLAKRAASGKRADPVVDTAREQVYQDAVRAAERPGGLFRMAAPTGSAKTMAAGAFALRHAALHGKSRVIVAVPFTTITEQNAGRYRELLGADVVLEHHSSVDLDTAPRWYRPAAENWDADFIVTTTVQLFDSLFGRKPERSRKLHRLANSVIVLDEVQALPLSLLTPILDVLRVLAEEFGTTVVLSSATQPAFQSLPVWKDFPVTDIVPDPTRLFDDLRRVRYEWWCDPRPTLAEIAEAALDERQCLVVVNTTGNARTVYRHANPDETSPHVLHLSARLCGAHRQQVLHDANRRLNADEPILLVSTQLIEAGVDIDFPVVYRVLAGADAVQQAAGRANREGTLGREGGRVVIVVPEDGGYPGAEYRALAEQTSVHFWEGQDPDRLDALDRYYRGVYSALNLADNRRANAVQRGRAAFDYQSVAEGPLLDAGGAGTARDRELAFRMIDEDTVPVVVDFHGKNKDHKGEGPRLAERLRSSTNPTPQDFRAVQPYVVPLPRALLNRPDIRAICRPVVGDLHEWAGDYHEAYGIDTTDIVQEEVW</sequence>
<name>A0ABT1JCB4_ACTCY</name>
<protein>
    <submittedName>
        <fullName evidence="13">CRISPR-associated endonuclease/helicase Cas3</fullName>
    </submittedName>
</protein>
<keyword evidence="6" id="KW-0378">Hydrolase</keyword>
<dbReference type="PROSITE" id="PS51643">
    <property type="entry name" value="HD_CAS3"/>
    <property type="match status" value="1"/>
</dbReference>
<evidence type="ECO:0000256" key="2">
    <source>
        <dbReference type="ARBA" id="ARBA00009046"/>
    </source>
</evidence>
<dbReference type="InterPro" id="IPR038257">
    <property type="entry name" value="CRISPR-assoc_Cas3_HD_sf"/>
</dbReference>
<dbReference type="InterPro" id="IPR014001">
    <property type="entry name" value="Helicase_ATP-bd"/>
</dbReference>
<feature type="compositionally biased region" description="Basic and acidic residues" evidence="10">
    <location>
        <begin position="662"/>
        <end position="678"/>
    </location>
</feature>
<dbReference type="Gene3D" id="1.10.3210.30">
    <property type="match status" value="1"/>
</dbReference>
<accession>A0ABT1JCB4</accession>
<reference evidence="13 14" key="2">
    <citation type="submission" date="2022-06" db="EMBL/GenBank/DDBJ databases">
        <title>Genomic Encyclopedia of Type Strains, Phase I: the one thousand microbial genomes (KMG-I) project.</title>
        <authorList>
            <person name="Kyrpides N."/>
        </authorList>
    </citation>
    <scope>NUCLEOTIDE SEQUENCE [LARGE SCALE GENOMIC DNA]</scope>
    <source>
        <strain evidence="13 14">DSM 43889</strain>
    </source>
</reference>
<dbReference type="NCBIfam" id="TIGR01596">
    <property type="entry name" value="cas3_HD"/>
    <property type="match status" value="1"/>
</dbReference>
<evidence type="ECO:0000256" key="1">
    <source>
        <dbReference type="ARBA" id="ARBA00006847"/>
    </source>
</evidence>
<feature type="region of interest" description="Disordered" evidence="10">
    <location>
        <begin position="662"/>
        <end position="686"/>
    </location>
</feature>
<evidence type="ECO:0000259" key="11">
    <source>
        <dbReference type="PROSITE" id="PS51192"/>
    </source>
</evidence>
<comment type="similarity">
    <text evidence="1">In the N-terminal section; belongs to the CRISPR-associated nuclease Cas3-HD family.</text>
</comment>
<evidence type="ECO:0000313" key="14">
    <source>
        <dbReference type="Proteomes" id="UP000791080"/>
    </source>
</evidence>
<dbReference type="SUPFAM" id="SSF109604">
    <property type="entry name" value="HD-domain/PDEase-like"/>
    <property type="match status" value="1"/>
</dbReference>
<dbReference type="Gene3D" id="3.40.50.300">
    <property type="entry name" value="P-loop containing nucleotide triphosphate hydrolases"/>
    <property type="match status" value="2"/>
</dbReference>
<dbReference type="CDD" id="cd09641">
    <property type="entry name" value="Cas3''_I"/>
    <property type="match status" value="1"/>
</dbReference>
<dbReference type="InterPro" id="IPR027417">
    <property type="entry name" value="P-loop_NTPase"/>
</dbReference>
<feature type="domain" description="HD Cas3-type" evidence="12">
    <location>
        <begin position="11"/>
        <end position="170"/>
    </location>
</feature>
<evidence type="ECO:0000256" key="8">
    <source>
        <dbReference type="ARBA" id="ARBA00022840"/>
    </source>
</evidence>
<evidence type="ECO:0000313" key="13">
    <source>
        <dbReference type="EMBL" id="MCP2330137.1"/>
    </source>
</evidence>
<dbReference type="EMBL" id="AUBJ02000001">
    <property type="protein sequence ID" value="MCP2330137.1"/>
    <property type="molecule type" value="Genomic_DNA"/>
</dbReference>
<keyword evidence="5" id="KW-0547">Nucleotide-binding</keyword>
<gene>
    <name evidence="13" type="ORF">G443_000407</name>
</gene>
<comment type="similarity">
    <text evidence="2">In the central section; belongs to the CRISPR-associated helicase Cas3 family.</text>
</comment>
<dbReference type="Proteomes" id="UP000791080">
    <property type="component" value="Unassembled WGS sequence"/>
</dbReference>
<keyword evidence="13" id="KW-0255">Endonuclease</keyword>
<dbReference type="InterPro" id="IPR011545">
    <property type="entry name" value="DEAD/DEAH_box_helicase_dom"/>
</dbReference>
<evidence type="ECO:0000256" key="7">
    <source>
        <dbReference type="ARBA" id="ARBA00022806"/>
    </source>
</evidence>
<dbReference type="Pfam" id="PF00270">
    <property type="entry name" value="DEAD"/>
    <property type="match status" value="1"/>
</dbReference>
<proteinExistence type="inferred from homology"/>
<dbReference type="GO" id="GO:0004519">
    <property type="term" value="F:endonuclease activity"/>
    <property type="evidence" value="ECO:0007669"/>
    <property type="project" value="UniProtKB-KW"/>
</dbReference>
<evidence type="ECO:0000256" key="6">
    <source>
        <dbReference type="ARBA" id="ARBA00022801"/>
    </source>
</evidence>
<keyword evidence="9" id="KW-0051">Antiviral defense</keyword>
<reference evidence="13 14" key="1">
    <citation type="submission" date="2013-07" db="EMBL/GenBank/DDBJ databases">
        <authorList>
            <consortium name="DOE Joint Genome Institute"/>
            <person name="Reeve W."/>
            <person name="Huntemann M."/>
            <person name="Han J."/>
            <person name="Chen A."/>
            <person name="Kyrpides N."/>
            <person name="Mavromatis K."/>
            <person name="Markowitz V."/>
            <person name="Palaniappan K."/>
            <person name="Ivanova N."/>
            <person name="Schaumberg A."/>
            <person name="Pati A."/>
            <person name="Liolios K."/>
            <person name="Nordberg H.P."/>
            <person name="Cantor M.N."/>
            <person name="Hua S.X."/>
            <person name="Woyke T."/>
        </authorList>
    </citation>
    <scope>NUCLEOTIDE SEQUENCE [LARGE SCALE GENOMIC DNA]</scope>
    <source>
        <strain evidence="13 14">DSM 43889</strain>
    </source>
</reference>
<comment type="caution">
    <text evidence="13">The sequence shown here is derived from an EMBL/GenBank/DDBJ whole genome shotgun (WGS) entry which is preliminary data.</text>
</comment>
<evidence type="ECO:0000256" key="9">
    <source>
        <dbReference type="ARBA" id="ARBA00023118"/>
    </source>
</evidence>